<dbReference type="Proteomes" id="UP000010483">
    <property type="component" value="Chromosome"/>
</dbReference>
<dbReference type="PATRIC" id="fig|292563.3.peg.2634"/>
<reference evidence="2" key="1">
    <citation type="journal article" date="2013" name="Proc. Natl. Acad. Sci. U.S.A.">
        <title>Improving the coverage of the cyanobacterial phylum using diversity-driven genome sequencing.</title>
        <authorList>
            <person name="Shih P.M."/>
            <person name="Wu D."/>
            <person name="Latifi A."/>
            <person name="Axen S.D."/>
            <person name="Fewer D.P."/>
            <person name="Talla E."/>
            <person name="Calteau A."/>
            <person name="Cai F."/>
            <person name="Tandeau de Marsac N."/>
            <person name="Rippka R."/>
            <person name="Herdman M."/>
            <person name="Sivonen K."/>
            <person name="Coursin T."/>
            <person name="Laurent T."/>
            <person name="Goodwin L."/>
            <person name="Nolan M."/>
            <person name="Davenport K.W."/>
            <person name="Han C.S."/>
            <person name="Rubin E.M."/>
            <person name="Eisen J.A."/>
            <person name="Woyke T."/>
            <person name="Gugger M."/>
            <person name="Kerfeld C.A."/>
        </authorList>
    </citation>
    <scope>NUCLEOTIDE SEQUENCE [LARGE SCALE GENOMIC DNA]</scope>
    <source>
        <strain evidence="2">ATCC 29140 / PCC 7202</strain>
    </source>
</reference>
<keyword evidence="2" id="KW-1185">Reference proteome</keyword>
<dbReference type="BioCyc" id="CSTA292563:G1353-2521-MONOMER"/>
<sequence length="619" mass="71955">MTINLSLDWVNDFVKIAQLARQSAIGKLLPNHLYVHISALPYLDPNLQEYEKKARIVINNGDNFTLVKFNLQEPKISYLFYPDFDTNPHPAINKSILVNLQENSSKKYDYSCSENPPILHRKETFVNVDYPNYQTFAYLTYIEEQLGLLDNSKYIGTQKEWQKLLRDHHLCFVDHNLVCFLGKTEEDLYKVDRHRAAMVRNRLSRPVRLALEAGLFEAEYSFFDYGCGHGKDVEVMQEKGFQSTGWDPYYQPENELKSADVVNLGYIINVIENLQERRESLVKAWELTQEILIVSAQVLVDDRQSGFMAYGDGIITERNTFQKYYEQEELKTYIEQILKTEAIPAGLGVYFVFRDATKANSFRASRFHSRVRSPRVLSPLKKFADYQELLQPLMEFYAQRGRLPIKGEISQEEAIKAEFSSFKRAFRVILQVTQEQEWEAIADQRRQDILLYLALSRFEKRPSIRQLSAPLKADIKALFGNYQAACFLADEMLISLRNLDLIKEICQKNCTVGKVFEKSFLVHINELDTLPTLLRLYEGCASRTIGRMEKANLIRFYFNIPQIGYLNVPKFDTEKEPSVQAKMTINLGDLKVRYQKFAPHQAPKIKEKEKLINIIDNNL</sequence>
<organism evidence="1 2">
    <name type="scientific">Cyanobacterium stanieri (strain ATCC 29140 / PCC 7202)</name>
    <dbReference type="NCBI Taxonomy" id="292563"/>
    <lineage>
        <taxon>Bacteria</taxon>
        <taxon>Bacillati</taxon>
        <taxon>Cyanobacteriota</taxon>
        <taxon>Cyanophyceae</taxon>
        <taxon>Oscillatoriophycideae</taxon>
        <taxon>Chroococcales</taxon>
        <taxon>Geminocystaceae</taxon>
        <taxon>Cyanobacterium</taxon>
    </lineage>
</organism>
<dbReference type="EMBL" id="CP003940">
    <property type="protein sequence ID" value="AFZ48462.1"/>
    <property type="molecule type" value="Genomic_DNA"/>
</dbReference>
<evidence type="ECO:0008006" key="3">
    <source>
        <dbReference type="Google" id="ProtNLM"/>
    </source>
</evidence>
<dbReference type="KEGG" id="csn:Cyast_2519"/>
<evidence type="ECO:0000313" key="2">
    <source>
        <dbReference type="Proteomes" id="UP000010483"/>
    </source>
</evidence>
<gene>
    <name evidence="1" type="ordered locus">Cyast_2519</name>
</gene>
<dbReference type="NCBIfam" id="TIGR04096">
    <property type="entry name" value="dnd_rel_methyl"/>
    <property type="match status" value="1"/>
</dbReference>
<proteinExistence type="predicted"/>
<dbReference type="InterPro" id="IPR024019">
    <property type="entry name" value="CHP04096"/>
</dbReference>
<accession>K9YPS0</accession>
<dbReference type="eggNOG" id="COG0500">
    <property type="taxonomic scope" value="Bacteria"/>
</dbReference>
<dbReference type="HOGENOM" id="CLU_012555_0_0_3"/>
<protein>
    <recommendedName>
        <fullName evidence="3">DNA phosphorothioation-associated methyltransferase</fullName>
    </recommendedName>
</protein>
<dbReference type="AlphaFoldDB" id="K9YPS0"/>
<evidence type="ECO:0000313" key="1">
    <source>
        <dbReference type="EMBL" id="AFZ48462.1"/>
    </source>
</evidence>
<dbReference type="STRING" id="292563.Cyast_2519"/>
<name>K9YPS0_CYASC</name>